<evidence type="ECO:0000313" key="1">
    <source>
        <dbReference type="EMBL" id="ABN53698.1"/>
    </source>
</evidence>
<proteinExistence type="predicted"/>
<reference evidence="2" key="1">
    <citation type="submission" date="2007-02" db="EMBL/GenBank/DDBJ databases">
        <title>Complete sequence of Clostridium thermocellum ATCC 27405.</title>
        <authorList>
            <consortium name="US DOE Joint Genome Institute"/>
            <person name="Copeland A."/>
            <person name="Lucas S."/>
            <person name="Lapidus A."/>
            <person name="Barry K."/>
            <person name="Detter J.C."/>
            <person name="Glavina del Rio T."/>
            <person name="Hammon N."/>
            <person name="Israni S."/>
            <person name="Dalin E."/>
            <person name="Tice H."/>
            <person name="Pitluck S."/>
            <person name="Chertkov O."/>
            <person name="Brettin T."/>
            <person name="Bruce D."/>
            <person name="Han C."/>
            <person name="Tapia R."/>
            <person name="Gilna P."/>
            <person name="Schmutz J."/>
            <person name="Larimer F."/>
            <person name="Land M."/>
            <person name="Hauser L."/>
            <person name="Kyrpides N."/>
            <person name="Mikhailova N."/>
            <person name="Wu J.H.D."/>
            <person name="Newcomb M."/>
            <person name="Richardson P."/>
        </authorList>
    </citation>
    <scope>NUCLEOTIDE SEQUENCE [LARGE SCALE GENOMIC DNA]</scope>
    <source>
        <strain evidence="2">ATCC 27405 / DSM 1237 / JCM 9322 / NBRC 103400 / NCIMB 10682 / NRRL B-4536 / VPI 7372</strain>
    </source>
</reference>
<dbReference type="Proteomes" id="UP000002145">
    <property type="component" value="Chromosome"/>
</dbReference>
<evidence type="ECO:0000313" key="2">
    <source>
        <dbReference type="Proteomes" id="UP000002145"/>
    </source>
</evidence>
<sequence length="106" mass="12440">MIFVGNFIQDEKGKGLRIGFVHYRPFDETVGMNLPEETIRQMGALVDEIPEPEQREGKIPVMYYNPETNTVYYEYEDKPLSLEEEIKYLKELNAELIYQLMMKGAL</sequence>
<dbReference type="RefSeq" id="WP_020457840.1">
    <property type="nucleotide sequence ID" value="NC_009012.1"/>
</dbReference>
<gene>
    <name evidence="1" type="ordered locus">Cthe_2496</name>
</gene>
<dbReference type="AlphaFoldDB" id="A3DIB9"/>
<name>A3DIB9_ACET2</name>
<dbReference type="eggNOG" id="ENOG5033CVH">
    <property type="taxonomic scope" value="Bacteria"/>
</dbReference>
<dbReference type="OrthoDB" id="2476654at2"/>
<dbReference type="EMBL" id="CP000568">
    <property type="protein sequence ID" value="ABN53698.1"/>
    <property type="molecule type" value="Genomic_DNA"/>
</dbReference>
<dbReference type="HOGENOM" id="CLU_159188_0_0_9"/>
<reference evidence="1 2" key="2">
    <citation type="journal article" date="2013" name="Biotechnol. Biofuels">
        <title>Global transcriptome analysis of Clostridium thermocellum ATCC 27405 during growth on dilute acid pretreated Populus and switchgrass.</title>
        <authorList>
            <person name="Wilson C.M."/>
            <person name="Rodriguez M.Jr."/>
            <person name="Johnson C.M."/>
            <person name="Martin S.L."/>
            <person name="Chu T.M."/>
            <person name="Wolfinger R.D."/>
            <person name="Hauser L.J."/>
            <person name="Land M.L."/>
            <person name="Klingeman D.M."/>
            <person name="Syed M.H."/>
            <person name="Ragauskas A.J."/>
            <person name="Tschaplinski T.J."/>
            <person name="Mielenz J.R."/>
            <person name="Brown S.D."/>
        </authorList>
    </citation>
    <scope>NUCLEOTIDE SEQUENCE [LARGE SCALE GENOMIC DNA]</scope>
    <source>
        <strain evidence="2">ATCC 27405 / DSM 1237 / JCM 9322 / NBRC 103400 / NCIMB 10682 / NRRL B-4536 / VPI 7372</strain>
    </source>
</reference>
<protein>
    <submittedName>
        <fullName evidence="1">Uncharacterized protein</fullName>
    </submittedName>
</protein>
<organism evidence="1 2">
    <name type="scientific">Acetivibrio thermocellus (strain ATCC 27405 / DSM 1237 / JCM 9322 / NBRC 103400 / NCIMB 10682 / NRRL B-4536 / VPI 7372)</name>
    <name type="common">Clostridium thermocellum</name>
    <dbReference type="NCBI Taxonomy" id="203119"/>
    <lineage>
        <taxon>Bacteria</taxon>
        <taxon>Bacillati</taxon>
        <taxon>Bacillota</taxon>
        <taxon>Clostridia</taxon>
        <taxon>Eubacteriales</taxon>
        <taxon>Oscillospiraceae</taxon>
        <taxon>Acetivibrio</taxon>
    </lineage>
</organism>
<dbReference type="STRING" id="203119.Cthe_2496"/>
<accession>A3DIB9</accession>
<dbReference type="KEGG" id="cth:Cthe_2496"/>
<dbReference type="GeneID" id="35803962"/>
<keyword evidence="2" id="KW-1185">Reference proteome</keyword>